<reference evidence="2 3" key="1">
    <citation type="submission" date="2016-07" db="EMBL/GenBank/DDBJ databases">
        <title>Pervasive Adenine N6-methylation of Active Genes in Fungi.</title>
        <authorList>
            <consortium name="DOE Joint Genome Institute"/>
            <person name="Mondo S.J."/>
            <person name="Dannebaum R.O."/>
            <person name="Kuo R.C."/>
            <person name="Labutti K."/>
            <person name="Haridas S."/>
            <person name="Kuo A."/>
            <person name="Salamov A."/>
            <person name="Ahrendt S.R."/>
            <person name="Lipzen A."/>
            <person name="Sullivan W."/>
            <person name="Andreopoulos W.B."/>
            <person name="Clum A."/>
            <person name="Lindquist E."/>
            <person name="Daum C."/>
            <person name="Ramamoorthy G.K."/>
            <person name="Gryganskyi A."/>
            <person name="Culley D."/>
            <person name="Magnuson J.K."/>
            <person name="James T.Y."/>
            <person name="O'Malley M.A."/>
            <person name="Stajich J.E."/>
            <person name="Spatafora J.W."/>
            <person name="Visel A."/>
            <person name="Grigoriev I.V."/>
        </authorList>
    </citation>
    <scope>NUCLEOTIDE SEQUENCE [LARGE SCALE GENOMIC DNA]</scope>
    <source>
        <strain evidence="2 3">NRRL 1336</strain>
    </source>
</reference>
<proteinExistence type="predicted"/>
<dbReference type="InterPro" id="IPR052981">
    <property type="entry name" value="Ingression_C2_domain"/>
</dbReference>
<dbReference type="STRING" id="90262.A0A1X2I9H7"/>
<evidence type="ECO:0000313" key="2">
    <source>
        <dbReference type="EMBL" id="ORZ12005.1"/>
    </source>
</evidence>
<feature type="domain" description="C2" evidence="1">
    <location>
        <begin position="1"/>
        <end position="100"/>
    </location>
</feature>
<accession>A0A1X2I9H7</accession>
<dbReference type="SMART" id="SM00239">
    <property type="entry name" value="C2"/>
    <property type="match status" value="1"/>
</dbReference>
<protein>
    <submittedName>
        <fullName evidence="2">C2 domain-containing protein</fullName>
    </submittedName>
</protein>
<dbReference type="InterPro" id="IPR035892">
    <property type="entry name" value="C2_domain_sf"/>
</dbReference>
<dbReference type="PANTHER" id="PTHR47052:SF3">
    <property type="entry name" value="INGRESSION PROTEIN 1"/>
    <property type="match status" value="1"/>
</dbReference>
<dbReference type="PROSITE" id="PS50004">
    <property type="entry name" value="C2"/>
    <property type="match status" value="1"/>
</dbReference>
<name>A0A1X2I9H7_9FUNG</name>
<gene>
    <name evidence="2" type="ORF">BCR42DRAFT_332387</name>
</gene>
<dbReference type="AlphaFoldDB" id="A0A1X2I9H7"/>
<evidence type="ECO:0000313" key="3">
    <source>
        <dbReference type="Proteomes" id="UP000193560"/>
    </source>
</evidence>
<keyword evidence="3" id="KW-1185">Reference proteome</keyword>
<dbReference type="SUPFAM" id="SSF49562">
    <property type="entry name" value="C2 domain (Calcium/lipid-binding domain, CaLB)"/>
    <property type="match status" value="1"/>
</dbReference>
<comment type="caution">
    <text evidence="2">The sequence shown here is derived from an EMBL/GenBank/DDBJ whole genome shotgun (WGS) entry which is preliminary data.</text>
</comment>
<dbReference type="OrthoDB" id="270970at2759"/>
<dbReference type="Gene3D" id="2.60.40.150">
    <property type="entry name" value="C2 domain"/>
    <property type="match status" value="1"/>
</dbReference>
<dbReference type="InterPro" id="IPR000008">
    <property type="entry name" value="C2_dom"/>
</dbReference>
<dbReference type="Pfam" id="PF00168">
    <property type="entry name" value="C2"/>
    <property type="match status" value="1"/>
</dbReference>
<dbReference type="PANTHER" id="PTHR47052">
    <property type="entry name" value="CONSERVED SERINE PROLINE-RICH PROTEIN (AFU_ORTHOLOGUE AFUA_2G01790)"/>
    <property type="match status" value="1"/>
</dbReference>
<dbReference type="EMBL" id="MCGE01000020">
    <property type="protein sequence ID" value="ORZ12005.1"/>
    <property type="molecule type" value="Genomic_DNA"/>
</dbReference>
<sequence length="126" mass="13820">MAQPVTTIGELVVIALKAASGRQDPFCIFKLGSAAKKTKVDQNGGKNPIWDDQINLPVPPGITRLFVQVFNRQAAKENLISEGHVDLHEVLRKGEHDGFFPLVMNGTKAGQIYLELTFYAVSLMAK</sequence>
<organism evidence="2 3">
    <name type="scientific">Absidia repens</name>
    <dbReference type="NCBI Taxonomy" id="90262"/>
    <lineage>
        <taxon>Eukaryota</taxon>
        <taxon>Fungi</taxon>
        <taxon>Fungi incertae sedis</taxon>
        <taxon>Mucoromycota</taxon>
        <taxon>Mucoromycotina</taxon>
        <taxon>Mucoromycetes</taxon>
        <taxon>Mucorales</taxon>
        <taxon>Cunninghamellaceae</taxon>
        <taxon>Absidia</taxon>
    </lineage>
</organism>
<dbReference type="Proteomes" id="UP000193560">
    <property type="component" value="Unassembled WGS sequence"/>
</dbReference>
<evidence type="ECO:0000259" key="1">
    <source>
        <dbReference type="PROSITE" id="PS50004"/>
    </source>
</evidence>